<reference evidence="2 3" key="1">
    <citation type="submission" date="2019-12" db="EMBL/GenBank/DDBJ databases">
        <title>Genomic-based taxomic classification of the family Erythrobacteraceae.</title>
        <authorList>
            <person name="Xu L."/>
        </authorList>
    </citation>
    <scope>NUCLEOTIDE SEQUENCE [LARGE SCALE GENOMIC DNA]</scope>
    <source>
        <strain evidence="2 3">DSM 16225</strain>
    </source>
</reference>
<comment type="caution">
    <text evidence="2">The sequence shown here is derived from an EMBL/GenBank/DDBJ whole genome shotgun (WGS) entry which is preliminary data.</text>
</comment>
<organism evidence="2 3">
    <name type="scientific">Qipengyuania gaetbuli</name>
    <dbReference type="NCBI Taxonomy" id="266952"/>
    <lineage>
        <taxon>Bacteria</taxon>
        <taxon>Pseudomonadati</taxon>
        <taxon>Pseudomonadota</taxon>
        <taxon>Alphaproteobacteria</taxon>
        <taxon>Sphingomonadales</taxon>
        <taxon>Erythrobacteraceae</taxon>
        <taxon>Qipengyuania</taxon>
    </lineage>
</organism>
<keyword evidence="1" id="KW-1133">Transmembrane helix</keyword>
<evidence type="ECO:0000313" key="2">
    <source>
        <dbReference type="EMBL" id="MXO50199.1"/>
    </source>
</evidence>
<name>A0A844XXY1_9SPHN</name>
<dbReference type="EMBL" id="WTYF01000004">
    <property type="protein sequence ID" value="MXO50199.1"/>
    <property type="molecule type" value="Genomic_DNA"/>
</dbReference>
<accession>A0A844XXY1</accession>
<protein>
    <submittedName>
        <fullName evidence="2">Uncharacterized protein</fullName>
    </submittedName>
</protein>
<keyword evidence="1" id="KW-0812">Transmembrane</keyword>
<proteinExistence type="predicted"/>
<dbReference type="OrthoDB" id="7605354at2"/>
<keyword evidence="1" id="KW-0472">Membrane</keyword>
<dbReference type="Proteomes" id="UP000444185">
    <property type="component" value="Unassembled WGS sequence"/>
</dbReference>
<sequence length="183" mass="20251">MEFVGYAFIAIFIGALLLGRHFKATREAREAAELAKVPSRAVELRVSGWTASELRDVFRRFSELYGLPEPRVSETANGVFSVKWTDGLAPSHILFAVNYAHYPEGHNLDGRRICAAAKVSAGHFDGIPAGRPVTIYVPEDDDRFDCVHAVDDRDTAYLGDFGQSGFVQTDRARMRPCVQALFG</sequence>
<feature type="transmembrane region" description="Helical" evidence="1">
    <location>
        <begin position="6"/>
        <end position="22"/>
    </location>
</feature>
<dbReference type="RefSeq" id="WP_160606667.1">
    <property type="nucleotide sequence ID" value="NZ_WTYF01000004.1"/>
</dbReference>
<keyword evidence="3" id="KW-1185">Reference proteome</keyword>
<evidence type="ECO:0000256" key="1">
    <source>
        <dbReference type="SAM" id="Phobius"/>
    </source>
</evidence>
<evidence type="ECO:0000313" key="3">
    <source>
        <dbReference type="Proteomes" id="UP000444185"/>
    </source>
</evidence>
<dbReference type="AlphaFoldDB" id="A0A844XXY1"/>
<gene>
    <name evidence="2" type="ORF">GRI42_02645</name>
</gene>